<evidence type="ECO:0000313" key="1">
    <source>
        <dbReference type="EMBL" id="GAA4020843.1"/>
    </source>
</evidence>
<dbReference type="EMBL" id="BAABBQ010000001">
    <property type="protein sequence ID" value="GAA4020843.1"/>
    <property type="molecule type" value="Genomic_DNA"/>
</dbReference>
<accession>A0ABP7T689</accession>
<organism evidence="1 2">
    <name type="scientific">Sphingomonas swuensis</name>
    <dbReference type="NCBI Taxonomy" id="977800"/>
    <lineage>
        <taxon>Bacteria</taxon>
        <taxon>Pseudomonadati</taxon>
        <taxon>Pseudomonadota</taxon>
        <taxon>Alphaproteobacteria</taxon>
        <taxon>Sphingomonadales</taxon>
        <taxon>Sphingomonadaceae</taxon>
        <taxon>Sphingomonas</taxon>
    </lineage>
</organism>
<gene>
    <name evidence="1" type="ORF">GCM10022280_21660</name>
</gene>
<name>A0ABP7T689_9SPHN</name>
<keyword evidence="2" id="KW-1185">Reference proteome</keyword>
<sequence>MVIKRGTHRDLSGAGLRTFGRIAEGWGLNEAEQTAILSLNLNDRSVVSAADHVPPLSEDTLLRLSYIFRIYRAINTLLPAEGRAAQWMRSPGKVPMFEGRSAIETLTTGHLDVLRMLAEYLEAQCQ</sequence>
<comment type="caution">
    <text evidence="1">The sequence shown here is derived from an EMBL/GenBank/DDBJ whole genome shotgun (WGS) entry which is preliminary data.</text>
</comment>
<evidence type="ECO:0008006" key="3">
    <source>
        <dbReference type="Google" id="ProtNLM"/>
    </source>
</evidence>
<dbReference type="Proteomes" id="UP001500235">
    <property type="component" value="Unassembled WGS sequence"/>
</dbReference>
<proteinExistence type="predicted"/>
<reference evidence="2" key="1">
    <citation type="journal article" date="2019" name="Int. J. Syst. Evol. Microbiol.">
        <title>The Global Catalogue of Microorganisms (GCM) 10K type strain sequencing project: providing services to taxonomists for standard genome sequencing and annotation.</title>
        <authorList>
            <consortium name="The Broad Institute Genomics Platform"/>
            <consortium name="The Broad Institute Genome Sequencing Center for Infectious Disease"/>
            <person name="Wu L."/>
            <person name="Ma J."/>
        </authorList>
    </citation>
    <scope>NUCLEOTIDE SEQUENCE [LARGE SCALE GENOMIC DNA]</scope>
    <source>
        <strain evidence="2">JCM 17563</strain>
    </source>
</reference>
<protein>
    <recommendedName>
        <fullName evidence="3">Antitoxin Xre/MbcA/ParS-like toxin-binding domain-containing protein</fullName>
    </recommendedName>
</protein>
<evidence type="ECO:0000313" key="2">
    <source>
        <dbReference type="Proteomes" id="UP001500235"/>
    </source>
</evidence>